<evidence type="ECO:0000256" key="1">
    <source>
        <dbReference type="SAM" id="MobiDB-lite"/>
    </source>
</evidence>
<dbReference type="InterPro" id="IPR018392">
    <property type="entry name" value="LysM"/>
</dbReference>
<organism evidence="3 4">
    <name type="scientific">Chaetomidium leptoderma</name>
    <dbReference type="NCBI Taxonomy" id="669021"/>
    <lineage>
        <taxon>Eukaryota</taxon>
        <taxon>Fungi</taxon>
        <taxon>Dikarya</taxon>
        <taxon>Ascomycota</taxon>
        <taxon>Pezizomycotina</taxon>
        <taxon>Sordariomycetes</taxon>
        <taxon>Sordariomycetidae</taxon>
        <taxon>Sordariales</taxon>
        <taxon>Chaetomiaceae</taxon>
        <taxon>Chaetomidium</taxon>
    </lineage>
</organism>
<protein>
    <recommendedName>
        <fullName evidence="2">LysM domain-containing protein</fullName>
    </recommendedName>
</protein>
<gene>
    <name evidence="3" type="ORF">C8A00DRAFT_36859</name>
</gene>
<feature type="domain" description="LysM" evidence="2">
    <location>
        <begin position="330"/>
        <end position="379"/>
    </location>
</feature>
<dbReference type="CDD" id="cd00118">
    <property type="entry name" value="LysM"/>
    <property type="match status" value="1"/>
</dbReference>
<accession>A0AAN6VFY2</accession>
<evidence type="ECO:0000259" key="2">
    <source>
        <dbReference type="PROSITE" id="PS51782"/>
    </source>
</evidence>
<name>A0AAN6VFY2_9PEZI</name>
<proteinExistence type="predicted"/>
<reference evidence="3" key="1">
    <citation type="journal article" date="2023" name="Mol. Phylogenet. Evol.">
        <title>Genome-scale phylogeny and comparative genomics of the fungal order Sordariales.</title>
        <authorList>
            <person name="Hensen N."/>
            <person name="Bonometti L."/>
            <person name="Westerberg I."/>
            <person name="Brannstrom I.O."/>
            <person name="Guillou S."/>
            <person name="Cros-Aarteil S."/>
            <person name="Calhoun S."/>
            <person name="Haridas S."/>
            <person name="Kuo A."/>
            <person name="Mondo S."/>
            <person name="Pangilinan J."/>
            <person name="Riley R."/>
            <person name="LaButti K."/>
            <person name="Andreopoulos B."/>
            <person name="Lipzen A."/>
            <person name="Chen C."/>
            <person name="Yan M."/>
            <person name="Daum C."/>
            <person name="Ng V."/>
            <person name="Clum A."/>
            <person name="Steindorff A."/>
            <person name="Ohm R.A."/>
            <person name="Martin F."/>
            <person name="Silar P."/>
            <person name="Natvig D.O."/>
            <person name="Lalanne C."/>
            <person name="Gautier V."/>
            <person name="Ament-Velasquez S.L."/>
            <person name="Kruys A."/>
            <person name="Hutchinson M.I."/>
            <person name="Powell A.J."/>
            <person name="Barry K."/>
            <person name="Miller A.N."/>
            <person name="Grigoriev I.V."/>
            <person name="Debuchy R."/>
            <person name="Gladieux P."/>
            <person name="Hiltunen Thoren M."/>
            <person name="Johannesson H."/>
        </authorList>
    </citation>
    <scope>NUCLEOTIDE SEQUENCE</scope>
    <source>
        <strain evidence="3">CBS 538.74</strain>
    </source>
</reference>
<dbReference type="Proteomes" id="UP001302745">
    <property type="component" value="Unassembled WGS sequence"/>
</dbReference>
<dbReference type="EMBL" id="MU857065">
    <property type="protein sequence ID" value="KAK4150554.1"/>
    <property type="molecule type" value="Genomic_DNA"/>
</dbReference>
<reference evidence="3" key="2">
    <citation type="submission" date="2023-05" db="EMBL/GenBank/DDBJ databases">
        <authorList>
            <consortium name="Lawrence Berkeley National Laboratory"/>
            <person name="Steindorff A."/>
            <person name="Hensen N."/>
            <person name="Bonometti L."/>
            <person name="Westerberg I."/>
            <person name="Brannstrom I.O."/>
            <person name="Guillou S."/>
            <person name="Cros-Aarteil S."/>
            <person name="Calhoun S."/>
            <person name="Haridas S."/>
            <person name="Kuo A."/>
            <person name="Mondo S."/>
            <person name="Pangilinan J."/>
            <person name="Riley R."/>
            <person name="Labutti K."/>
            <person name="Andreopoulos B."/>
            <person name="Lipzen A."/>
            <person name="Chen C."/>
            <person name="Yanf M."/>
            <person name="Daum C."/>
            <person name="Ng V."/>
            <person name="Clum A."/>
            <person name="Ohm R."/>
            <person name="Martin F."/>
            <person name="Silar P."/>
            <person name="Natvig D."/>
            <person name="Lalanne C."/>
            <person name="Gautier V."/>
            <person name="Ament-Velasquez S.L."/>
            <person name="Kruys A."/>
            <person name="Hutchinson M.I."/>
            <person name="Powell A.J."/>
            <person name="Barry K."/>
            <person name="Miller A.N."/>
            <person name="Grigoriev I.V."/>
            <person name="Debuchy R."/>
            <person name="Gladieux P."/>
            <person name="Thoren M.H."/>
            <person name="Johannesson H."/>
        </authorList>
    </citation>
    <scope>NUCLEOTIDE SEQUENCE</scope>
    <source>
        <strain evidence="3">CBS 538.74</strain>
    </source>
</reference>
<evidence type="ECO:0000313" key="4">
    <source>
        <dbReference type="Proteomes" id="UP001302745"/>
    </source>
</evidence>
<sequence length="388" mass="42509">MTIQELPLPPDNSELRSSSIPGSGIFRQLSQSVAQCKREGVTYASGTWGYTVLRTAQSPTANDLWPSALAKLHRWISKYLIHYERLGNDLADGRVWDELGRRFALDVDVTQPTLADLPDDLARATHEHVRALDAVFEDWVCRCALGGGAEGPAAAPAAAETAARFQRRYNPRFCDFLVVDEGALRSLAELPDETPSVESVGLRERLARRALHDSAYVWLVDSRAVRRFRGTTDGENYDGLMKLSIGSLVSAWFERLWRFEDDRAIFNREEFPEGSGELWYTSAPVGREVPPVDGDTTIPPGAPGYTDYITPLPEGKAGTVMEGTKLNCGVWYTVVEGDSCSSIAFGHRTTVAILIEANGALSGEGGCNEGLVVGRTYCAVPHVAWDSI</sequence>
<dbReference type="Gene3D" id="3.10.350.10">
    <property type="entry name" value="LysM domain"/>
    <property type="match status" value="1"/>
</dbReference>
<dbReference type="SUPFAM" id="SSF54106">
    <property type="entry name" value="LysM domain"/>
    <property type="match status" value="1"/>
</dbReference>
<dbReference type="InterPro" id="IPR036779">
    <property type="entry name" value="LysM_dom_sf"/>
</dbReference>
<dbReference type="Pfam" id="PF01476">
    <property type="entry name" value="LysM"/>
    <property type="match status" value="1"/>
</dbReference>
<evidence type="ECO:0000313" key="3">
    <source>
        <dbReference type="EMBL" id="KAK4150554.1"/>
    </source>
</evidence>
<comment type="caution">
    <text evidence="3">The sequence shown here is derived from an EMBL/GenBank/DDBJ whole genome shotgun (WGS) entry which is preliminary data.</text>
</comment>
<dbReference type="AlphaFoldDB" id="A0AAN6VFY2"/>
<keyword evidence="4" id="KW-1185">Reference proteome</keyword>
<feature type="region of interest" description="Disordered" evidence="1">
    <location>
        <begin position="1"/>
        <end position="20"/>
    </location>
</feature>
<dbReference type="PROSITE" id="PS51782">
    <property type="entry name" value="LYSM"/>
    <property type="match status" value="1"/>
</dbReference>